<organism evidence="1 2">
    <name type="scientific">Daphnia magna</name>
    <dbReference type="NCBI Taxonomy" id="35525"/>
    <lineage>
        <taxon>Eukaryota</taxon>
        <taxon>Metazoa</taxon>
        <taxon>Ecdysozoa</taxon>
        <taxon>Arthropoda</taxon>
        <taxon>Crustacea</taxon>
        <taxon>Branchiopoda</taxon>
        <taxon>Diplostraca</taxon>
        <taxon>Cladocera</taxon>
        <taxon>Anomopoda</taxon>
        <taxon>Daphniidae</taxon>
        <taxon>Daphnia</taxon>
    </lineage>
</organism>
<protein>
    <submittedName>
        <fullName evidence="1">Uncharacterized protein</fullName>
    </submittedName>
</protein>
<dbReference type="EMBL" id="JAOYFB010000038">
    <property type="protein sequence ID" value="KAK4026499.1"/>
    <property type="molecule type" value="Genomic_DNA"/>
</dbReference>
<name>A0ABR0AMZ6_9CRUS</name>
<keyword evidence="2" id="KW-1185">Reference proteome</keyword>
<reference evidence="1 2" key="1">
    <citation type="journal article" date="2023" name="Nucleic Acids Res.">
        <title>The hologenome of Daphnia magna reveals possible DNA methylation and microbiome-mediated evolution of the host genome.</title>
        <authorList>
            <person name="Chaturvedi A."/>
            <person name="Li X."/>
            <person name="Dhandapani V."/>
            <person name="Marshall H."/>
            <person name="Kissane S."/>
            <person name="Cuenca-Cambronero M."/>
            <person name="Asole G."/>
            <person name="Calvet F."/>
            <person name="Ruiz-Romero M."/>
            <person name="Marangio P."/>
            <person name="Guigo R."/>
            <person name="Rago D."/>
            <person name="Mirbahai L."/>
            <person name="Eastwood N."/>
            <person name="Colbourne J.K."/>
            <person name="Zhou J."/>
            <person name="Mallon E."/>
            <person name="Orsini L."/>
        </authorList>
    </citation>
    <scope>NUCLEOTIDE SEQUENCE [LARGE SCALE GENOMIC DNA]</scope>
    <source>
        <strain evidence="1">LRV0_1</strain>
    </source>
</reference>
<evidence type="ECO:0000313" key="1">
    <source>
        <dbReference type="EMBL" id="KAK4026499.1"/>
    </source>
</evidence>
<proteinExistence type="predicted"/>
<sequence>MLVECVNKLHAIRSWPPASIQPNIDFGDNLRPNISSGLTSEEVNWNLWITTDCQGLLTVTLALSRIKEGLPSTEEVTLGIEGHRWNCKRSPLRG</sequence>
<comment type="caution">
    <text evidence="1">The sequence shown here is derived from an EMBL/GenBank/DDBJ whole genome shotgun (WGS) entry which is preliminary data.</text>
</comment>
<dbReference type="Proteomes" id="UP001234178">
    <property type="component" value="Unassembled WGS sequence"/>
</dbReference>
<gene>
    <name evidence="1" type="ORF">OUZ56_015495</name>
</gene>
<accession>A0ABR0AMZ6</accession>
<evidence type="ECO:0000313" key="2">
    <source>
        <dbReference type="Proteomes" id="UP001234178"/>
    </source>
</evidence>